<protein>
    <submittedName>
        <fullName evidence="2">Uncharacterized protein</fullName>
    </submittedName>
</protein>
<feature type="compositionally biased region" description="Polar residues" evidence="1">
    <location>
        <begin position="1"/>
        <end position="14"/>
    </location>
</feature>
<dbReference type="AlphaFoldDB" id="A0A3B0U577"/>
<accession>A0A3B0U577</accession>
<sequence length="422" mass="46139">MSTEKPPNIDNSGPEQPDGAATGDGARSGVPKRDELSISPLMTRLEALSPIVDDRHGASVRLEILTSSEELRARLHYWRALVAAAVVPNPWAEPAAVLSYLDLADLEKGPNHGLAPKFLVLWHDSGSENPFRDRRMVALLAFTPARKGAEDRFGAALGWRLPGGLATPLVHRHHQRAVAAALSHWLISGDAGYRLLTLEGTGPEDLWRTELHRSAKATGVRLDTIGDAPDCVFHGRWSELFRLADQRTVPPLPEPDADIEIFTPATLDAPMVADTVAYEAVWRDDEVAGGAEEEWVADHRYAHFSLAEREGRLFIGRGTHSGRVRAVVLALKSGPDAVIAGVSGDPKLNEADLRALIRRVLEGLQSRISTYAGIARLRTGPYADDEIFKDLFPDRIARDTVTLSIKRFAGISAWPLFGSRRA</sequence>
<gene>
    <name evidence="2" type="ORF">MNBD_ALPHA09-1981</name>
</gene>
<feature type="region of interest" description="Disordered" evidence="1">
    <location>
        <begin position="1"/>
        <end position="35"/>
    </location>
</feature>
<reference evidence="2" key="1">
    <citation type="submission" date="2018-06" db="EMBL/GenBank/DDBJ databases">
        <authorList>
            <person name="Zhirakovskaya E."/>
        </authorList>
    </citation>
    <scope>NUCLEOTIDE SEQUENCE</scope>
</reference>
<name>A0A3B0U577_9ZZZZ</name>
<dbReference type="EMBL" id="UOEM01000092">
    <property type="protein sequence ID" value="VAW15944.1"/>
    <property type="molecule type" value="Genomic_DNA"/>
</dbReference>
<evidence type="ECO:0000313" key="2">
    <source>
        <dbReference type="EMBL" id="VAW15944.1"/>
    </source>
</evidence>
<proteinExistence type="predicted"/>
<organism evidence="2">
    <name type="scientific">hydrothermal vent metagenome</name>
    <dbReference type="NCBI Taxonomy" id="652676"/>
    <lineage>
        <taxon>unclassified sequences</taxon>
        <taxon>metagenomes</taxon>
        <taxon>ecological metagenomes</taxon>
    </lineage>
</organism>
<evidence type="ECO:0000256" key="1">
    <source>
        <dbReference type="SAM" id="MobiDB-lite"/>
    </source>
</evidence>